<dbReference type="InParanoid" id="A0A2K2CHI3"/>
<proteinExistence type="predicted"/>
<dbReference type="AlphaFoldDB" id="A0A2K2CHI3"/>
<accession>A0A2K2CHI3</accession>
<evidence type="ECO:0000313" key="2">
    <source>
        <dbReference type="EMBL" id="PNT61480.1"/>
    </source>
</evidence>
<feature type="domain" description="F-box protein AT5G49610-like beta-propeller" evidence="1">
    <location>
        <begin position="81"/>
        <end position="270"/>
    </location>
</feature>
<reference evidence="2" key="2">
    <citation type="submission" date="2017-06" db="EMBL/GenBank/DDBJ databases">
        <title>WGS assembly of Brachypodium distachyon.</title>
        <authorList>
            <consortium name="The International Brachypodium Initiative"/>
            <person name="Lucas S."/>
            <person name="Harmon-Smith M."/>
            <person name="Lail K."/>
            <person name="Tice H."/>
            <person name="Grimwood J."/>
            <person name="Bruce D."/>
            <person name="Barry K."/>
            <person name="Shu S."/>
            <person name="Lindquist E."/>
            <person name="Wang M."/>
            <person name="Pitluck S."/>
            <person name="Vogel J.P."/>
            <person name="Garvin D.F."/>
            <person name="Mockler T.C."/>
            <person name="Schmutz J."/>
            <person name="Rokhsar D."/>
            <person name="Bevan M.W."/>
        </authorList>
    </citation>
    <scope>NUCLEOTIDE SEQUENCE</scope>
    <source>
        <strain evidence="2">Bd21</strain>
    </source>
</reference>
<evidence type="ECO:0000259" key="1">
    <source>
        <dbReference type="Pfam" id="PF23635"/>
    </source>
</evidence>
<protein>
    <recommendedName>
        <fullName evidence="1">F-box protein AT5G49610-like beta-propeller domain-containing protein</fullName>
    </recommendedName>
</protein>
<sequence>MSLPPANLFNDLIVQILVRLPPDEPECLVTGHTFIRRYREFHRLPSLLGFLRGDVDEFTSHFVPTTAFRPPESCLLNCHTLDCRHGRVLLRDTNSVDLLLWDPMTGEKMHLCEPKVADCYFRAVVLCATAGCDHLDCREGLFPMAFVSGTDEVAHACLYSSMTDEWSDVAKLQLDYSFTILPMALVLVGDALHYMCDSGIIFRYDVGSKQCISVFDQLNDYSDENVLMLTEDEGLGLASIDMLTLCLWSLKTGPDEARRWEKLSTINLKRVKYTRGPNIIDGVPS</sequence>
<evidence type="ECO:0000313" key="4">
    <source>
        <dbReference type="Proteomes" id="UP000008810"/>
    </source>
</evidence>
<dbReference type="PANTHER" id="PTHR32133">
    <property type="entry name" value="OS07G0120400 PROTEIN"/>
    <property type="match status" value="1"/>
</dbReference>
<evidence type="ECO:0000313" key="3">
    <source>
        <dbReference type="EnsemblPlants" id="PNT61480"/>
    </source>
</evidence>
<dbReference type="Proteomes" id="UP000008810">
    <property type="component" value="Chromosome 5"/>
</dbReference>
<keyword evidence="4" id="KW-1185">Reference proteome</keyword>
<dbReference type="Pfam" id="PF23635">
    <property type="entry name" value="Beta-prop_AT5G49610-like"/>
    <property type="match status" value="1"/>
</dbReference>
<organism evidence="2">
    <name type="scientific">Brachypodium distachyon</name>
    <name type="common">Purple false brome</name>
    <name type="synonym">Trachynia distachya</name>
    <dbReference type="NCBI Taxonomy" id="15368"/>
    <lineage>
        <taxon>Eukaryota</taxon>
        <taxon>Viridiplantae</taxon>
        <taxon>Streptophyta</taxon>
        <taxon>Embryophyta</taxon>
        <taxon>Tracheophyta</taxon>
        <taxon>Spermatophyta</taxon>
        <taxon>Magnoliopsida</taxon>
        <taxon>Liliopsida</taxon>
        <taxon>Poales</taxon>
        <taxon>Poaceae</taxon>
        <taxon>BOP clade</taxon>
        <taxon>Pooideae</taxon>
        <taxon>Stipodae</taxon>
        <taxon>Brachypodieae</taxon>
        <taxon>Brachypodium</taxon>
    </lineage>
</organism>
<dbReference type="Gramene" id="PNT61480">
    <property type="protein sequence ID" value="PNT61480"/>
    <property type="gene ID" value="BRADI_5g15684v3"/>
</dbReference>
<dbReference type="OrthoDB" id="690324at2759"/>
<name>A0A2K2CHI3_BRADI</name>
<gene>
    <name evidence="2" type="ORF">BRADI_5g15684v3</name>
</gene>
<dbReference type="InterPro" id="IPR056594">
    <property type="entry name" value="AT5G49610-like_b-prop"/>
</dbReference>
<reference evidence="3" key="3">
    <citation type="submission" date="2018-08" db="UniProtKB">
        <authorList>
            <consortium name="EnsemblPlants"/>
        </authorList>
    </citation>
    <scope>IDENTIFICATION</scope>
    <source>
        <strain evidence="3">cv. Bd21</strain>
    </source>
</reference>
<dbReference type="EnsemblPlants" id="PNT61480">
    <property type="protein sequence ID" value="PNT61480"/>
    <property type="gene ID" value="BRADI_5g15684v3"/>
</dbReference>
<reference evidence="2 3" key="1">
    <citation type="journal article" date="2010" name="Nature">
        <title>Genome sequencing and analysis of the model grass Brachypodium distachyon.</title>
        <authorList>
            <consortium name="International Brachypodium Initiative"/>
        </authorList>
    </citation>
    <scope>NUCLEOTIDE SEQUENCE [LARGE SCALE GENOMIC DNA]</scope>
    <source>
        <strain evidence="2 3">Bd21</strain>
    </source>
</reference>
<dbReference type="PANTHER" id="PTHR32133:SF322">
    <property type="entry name" value="F-BOX DOMAIN-CONTAINING PROTEIN"/>
    <property type="match status" value="1"/>
</dbReference>
<dbReference type="EMBL" id="CM000884">
    <property type="protein sequence ID" value="PNT61480.1"/>
    <property type="molecule type" value="Genomic_DNA"/>
</dbReference>